<dbReference type="PANTHER" id="PTHR33939">
    <property type="entry name" value="PROTEIN CBG22215"/>
    <property type="match status" value="1"/>
</dbReference>
<dbReference type="Proteomes" id="UP001148838">
    <property type="component" value="Unassembled WGS sequence"/>
</dbReference>
<dbReference type="PANTHER" id="PTHR33939:SF1">
    <property type="entry name" value="DUF4371 DOMAIN-CONTAINING PROTEIN"/>
    <property type="match status" value="1"/>
</dbReference>
<comment type="caution">
    <text evidence="3">The sequence shown here is derived from an EMBL/GenBank/DDBJ whole genome shotgun (WGS) entry which is preliminary data.</text>
</comment>
<evidence type="ECO:0000256" key="1">
    <source>
        <dbReference type="SAM" id="MobiDB-lite"/>
    </source>
</evidence>
<protein>
    <recommendedName>
        <fullName evidence="2">Tc1-like transposase DDE domain-containing protein</fullName>
    </recommendedName>
</protein>
<feature type="domain" description="Tc1-like transposase DDE" evidence="2">
    <location>
        <begin position="366"/>
        <end position="564"/>
    </location>
</feature>
<sequence>MLLELNDICKQYGMKINANKTKTMVIRRKVKKYRKRRTEIRDLKSDIIFLQNRLGHSEEENGLLGAEVLELENHIQHLNGVIKVLKFEIRNITMNAWKQEVDLKNLNQKELESEVIEGNRRDLKMKMRKIINKQMGGRSEISSQRSVAEVSRRNSISSGQSEARAVNTQGMSETASSGRMEADTESRRTAGHGVSIRSQGREMIIAARNFFEKENENIRQTNTPLIPFTQIRTAAALGVSKNTVWRVAMEKFNSPEESSKLSTPGKKRSRKSAVTDLDSFQEDAIRRHVYDYYIRREHPTEKKLLVSLRECDLFSGGYSSLYKVLHNLGFEYKRINGRKLLMKRGDIVTLRCTFLKNIQGVNLQEVVWLDETWVNAGHTRTKGWSDDTVKGSMPGPTGKGGRFIVLHAGTSHGFVGGALLLFKSKKTVDYHEEMDHDRFCRWFKEQLLPNIEEKRVIVMDNAPYHSVQVDKAPTLATRKEEMLNWLVRHGVQADPTLTKGALLGIVKDIKPRTPTYYVDELAKQHGHQVKRLPPYHCHYSAIELIWSQVKGHVAANNKIFSLREVEKLIVEGWRKWMLKIGKKQWHI</sequence>
<dbReference type="EMBL" id="JAJSOF020000039">
    <property type="protein sequence ID" value="KAJ4427065.1"/>
    <property type="molecule type" value="Genomic_DNA"/>
</dbReference>
<dbReference type="Gene3D" id="3.30.420.10">
    <property type="entry name" value="Ribonuclease H-like superfamily/Ribonuclease H"/>
    <property type="match status" value="1"/>
</dbReference>
<reference evidence="3 4" key="1">
    <citation type="journal article" date="2022" name="Allergy">
        <title>Genome assembly and annotation of Periplaneta americana reveal a comprehensive cockroach allergen profile.</title>
        <authorList>
            <person name="Wang L."/>
            <person name="Xiong Q."/>
            <person name="Saelim N."/>
            <person name="Wang L."/>
            <person name="Nong W."/>
            <person name="Wan A.T."/>
            <person name="Shi M."/>
            <person name="Liu X."/>
            <person name="Cao Q."/>
            <person name="Hui J.H.L."/>
            <person name="Sookrung N."/>
            <person name="Leung T.F."/>
            <person name="Tungtrongchitr A."/>
            <person name="Tsui S.K.W."/>
        </authorList>
    </citation>
    <scope>NUCLEOTIDE SEQUENCE [LARGE SCALE GENOMIC DNA]</scope>
    <source>
        <strain evidence="3">PWHHKU_190912</strain>
    </source>
</reference>
<evidence type="ECO:0000313" key="3">
    <source>
        <dbReference type="EMBL" id="KAJ4427065.1"/>
    </source>
</evidence>
<accession>A0ABQ8RZS9</accession>
<organism evidence="3 4">
    <name type="scientific">Periplaneta americana</name>
    <name type="common">American cockroach</name>
    <name type="synonym">Blatta americana</name>
    <dbReference type="NCBI Taxonomy" id="6978"/>
    <lineage>
        <taxon>Eukaryota</taxon>
        <taxon>Metazoa</taxon>
        <taxon>Ecdysozoa</taxon>
        <taxon>Arthropoda</taxon>
        <taxon>Hexapoda</taxon>
        <taxon>Insecta</taxon>
        <taxon>Pterygota</taxon>
        <taxon>Neoptera</taxon>
        <taxon>Polyneoptera</taxon>
        <taxon>Dictyoptera</taxon>
        <taxon>Blattodea</taxon>
        <taxon>Blattoidea</taxon>
        <taxon>Blattidae</taxon>
        <taxon>Blattinae</taxon>
        <taxon>Periplaneta</taxon>
    </lineage>
</organism>
<proteinExistence type="predicted"/>
<dbReference type="InterPro" id="IPR036397">
    <property type="entry name" value="RNaseH_sf"/>
</dbReference>
<dbReference type="InterPro" id="IPR038717">
    <property type="entry name" value="Tc1-like_DDE_dom"/>
</dbReference>
<feature type="compositionally biased region" description="Polar residues" evidence="1">
    <location>
        <begin position="153"/>
        <end position="177"/>
    </location>
</feature>
<keyword evidence="4" id="KW-1185">Reference proteome</keyword>
<evidence type="ECO:0000259" key="2">
    <source>
        <dbReference type="Pfam" id="PF13358"/>
    </source>
</evidence>
<dbReference type="Pfam" id="PF13358">
    <property type="entry name" value="DDE_3"/>
    <property type="match status" value="1"/>
</dbReference>
<evidence type="ECO:0000313" key="4">
    <source>
        <dbReference type="Proteomes" id="UP001148838"/>
    </source>
</evidence>
<name>A0ABQ8RZS9_PERAM</name>
<gene>
    <name evidence="3" type="ORF">ANN_26864</name>
</gene>
<feature type="region of interest" description="Disordered" evidence="1">
    <location>
        <begin position="135"/>
        <end position="197"/>
    </location>
</feature>